<proteinExistence type="predicted"/>
<keyword evidence="4 7" id="KW-1133">Transmembrane helix</keyword>
<dbReference type="PRINTS" id="PR00813">
    <property type="entry name" value="BCTERIALGSPG"/>
</dbReference>
<evidence type="ECO:0000256" key="4">
    <source>
        <dbReference type="ARBA" id="ARBA00022989"/>
    </source>
</evidence>
<dbReference type="PROSITE" id="PS00409">
    <property type="entry name" value="PROKAR_NTER_METHYL"/>
    <property type="match status" value="1"/>
</dbReference>
<evidence type="ECO:0000256" key="3">
    <source>
        <dbReference type="ARBA" id="ARBA00022692"/>
    </source>
</evidence>
<sequence length="144" mass="15581">MQRRLRKGFSLIEMVIVILILGIIAAVAAPRMFDTATTAEENTTRQQLQVLRNAIEMYRARDGAYPLANQLPTAMSTMLNGPFPAPSIGSHRGDAEVYYDPDTDSSTEAAPSASSSGGWAYKPANGSLKLNVTATDGDGRFINW</sequence>
<gene>
    <name evidence="8" type="primary">xcpT_4</name>
    <name evidence="8" type="ORF">K239x_19670</name>
</gene>
<evidence type="ECO:0000256" key="5">
    <source>
        <dbReference type="ARBA" id="ARBA00023136"/>
    </source>
</evidence>
<accession>A0A517NSA2</accession>
<evidence type="ECO:0000313" key="9">
    <source>
        <dbReference type="Proteomes" id="UP000319817"/>
    </source>
</evidence>
<dbReference type="GO" id="GO:0015628">
    <property type="term" value="P:protein secretion by the type II secretion system"/>
    <property type="evidence" value="ECO:0007669"/>
    <property type="project" value="InterPro"/>
</dbReference>
<reference evidence="8 9" key="1">
    <citation type="submission" date="2019-02" db="EMBL/GenBank/DDBJ databases">
        <title>Deep-cultivation of Planctomycetes and their phenomic and genomic characterization uncovers novel biology.</title>
        <authorList>
            <person name="Wiegand S."/>
            <person name="Jogler M."/>
            <person name="Boedeker C."/>
            <person name="Pinto D."/>
            <person name="Vollmers J."/>
            <person name="Rivas-Marin E."/>
            <person name="Kohn T."/>
            <person name="Peeters S.H."/>
            <person name="Heuer A."/>
            <person name="Rast P."/>
            <person name="Oberbeckmann S."/>
            <person name="Bunk B."/>
            <person name="Jeske O."/>
            <person name="Meyerdierks A."/>
            <person name="Storesund J.E."/>
            <person name="Kallscheuer N."/>
            <person name="Luecker S."/>
            <person name="Lage O.M."/>
            <person name="Pohl T."/>
            <person name="Merkel B.J."/>
            <person name="Hornburger P."/>
            <person name="Mueller R.-W."/>
            <person name="Bruemmer F."/>
            <person name="Labrenz M."/>
            <person name="Spormann A.M."/>
            <person name="Op den Camp H."/>
            <person name="Overmann J."/>
            <person name="Amann R."/>
            <person name="Jetten M.S.M."/>
            <person name="Mascher T."/>
            <person name="Medema M.H."/>
            <person name="Devos D.P."/>
            <person name="Kaster A.-K."/>
            <person name="Ovreas L."/>
            <person name="Rohde M."/>
            <person name="Galperin M.Y."/>
            <person name="Jogler C."/>
        </authorList>
    </citation>
    <scope>NUCLEOTIDE SEQUENCE [LARGE SCALE GENOMIC DNA]</scope>
    <source>
        <strain evidence="8 9">K23_9</strain>
    </source>
</reference>
<dbReference type="AlphaFoldDB" id="A0A517NSA2"/>
<dbReference type="SUPFAM" id="SSF54523">
    <property type="entry name" value="Pili subunits"/>
    <property type="match status" value="1"/>
</dbReference>
<evidence type="ECO:0000256" key="2">
    <source>
        <dbReference type="ARBA" id="ARBA00022481"/>
    </source>
</evidence>
<dbReference type="InterPro" id="IPR045584">
    <property type="entry name" value="Pilin-like"/>
</dbReference>
<dbReference type="Proteomes" id="UP000319817">
    <property type="component" value="Chromosome"/>
</dbReference>
<dbReference type="PANTHER" id="PTHR30093">
    <property type="entry name" value="GENERAL SECRETION PATHWAY PROTEIN G"/>
    <property type="match status" value="1"/>
</dbReference>
<dbReference type="NCBIfam" id="TIGR02532">
    <property type="entry name" value="IV_pilin_GFxxxE"/>
    <property type="match status" value="1"/>
</dbReference>
<dbReference type="GO" id="GO:0016020">
    <property type="term" value="C:membrane"/>
    <property type="evidence" value="ECO:0007669"/>
    <property type="project" value="UniProtKB-SubCell"/>
</dbReference>
<dbReference type="GO" id="GO:0015627">
    <property type="term" value="C:type II protein secretion system complex"/>
    <property type="evidence" value="ECO:0007669"/>
    <property type="project" value="InterPro"/>
</dbReference>
<dbReference type="Pfam" id="PF07963">
    <property type="entry name" value="N_methyl"/>
    <property type="match status" value="1"/>
</dbReference>
<keyword evidence="2" id="KW-0488">Methylation</keyword>
<dbReference type="OrthoDB" id="290651at2"/>
<organism evidence="8 9">
    <name type="scientific">Stieleria marina</name>
    <dbReference type="NCBI Taxonomy" id="1930275"/>
    <lineage>
        <taxon>Bacteria</taxon>
        <taxon>Pseudomonadati</taxon>
        <taxon>Planctomycetota</taxon>
        <taxon>Planctomycetia</taxon>
        <taxon>Pirellulales</taxon>
        <taxon>Pirellulaceae</taxon>
        <taxon>Stieleria</taxon>
    </lineage>
</organism>
<protein>
    <submittedName>
        <fullName evidence="8">Type II secretion system protein G</fullName>
    </submittedName>
</protein>
<evidence type="ECO:0000256" key="1">
    <source>
        <dbReference type="ARBA" id="ARBA00004167"/>
    </source>
</evidence>
<dbReference type="EMBL" id="CP036526">
    <property type="protein sequence ID" value="QDT10014.1"/>
    <property type="molecule type" value="Genomic_DNA"/>
</dbReference>
<name>A0A517NSA2_9BACT</name>
<dbReference type="InterPro" id="IPR012902">
    <property type="entry name" value="N_methyl_site"/>
</dbReference>
<feature type="transmembrane region" description="Helical" evidence="7">
    <location>
        <begin position="12"/>
        <end position="33"/>
    </location>
</feature>
<comment type="subcellular location">
    <subcellularLocation>
        <location evidence="1">Membrane</location>
        <topology evidence="1">Single-pass membrane protein</topology>
    </subcellularLocation>
</comment>
<evidence type="ECO:0000313" key="8">
    <source>
        <dbReference type="EMBL" id="QDT10014.1"/>
    </source>
</evidence>
<keyword evidence="5 7" id="KW-0472">Membrane</keyword>
<dbReference type="Gene3D" id="3.30.700.10">
    <property type="entry name" value="Glycoprotein, Type 4 Pilin"/>
    <property type="match status" value="1"/>
</dbReference>
<evidence type="ECO:0000256" key="7">
    <source>
        <dbReference type="SAM" id="Phobius"/>
    </source>
</evidence>
<evidence type="ECO:0000256" key="6">
    <source>
        <dbReference type="SAM" id="MobiDB-lite"/>
    </source>
</evidence>
<keyword evidence="9" id="KW-1185">Reference proteome</keyword>
<feature type="compositionally biased region" description="Low complexity" evidence="6">
    <location>
        <begin position="106"/>
        <end position="116"/>
    </location>
</feature>
<feature type="region of interest" description="Disordered" evidence="6">
    <location>
        <begin position="85"/>
        <end position="118"/>
    </location>
</feature>
<dbReference type="InterPro" id="IPR000983">
    <property type="entry name" value="Bac_GSPG_pilin"/>
</dbReference>
<keyword evidence="3 7" id="KW-0812">Transmembrane</keyword>
<dbReference type="PANTHER" id="PTHR30093:SF44">
    <property type="entry name" value="TYPE II SECRETION SYSTEM CORE PROTEIN G"/>
    <property type="match status" value="1"/>
</dbReference>